<dbReference type="SUPFAM" id="SSF52833">
    <property type="entry name" value="Thioredoxin-like"/>
    <property type="match status" value="1"/>
</dbReference>
<dbReference type="Gene3D" id="3.40.30.10">
    <property type="entry name" value="Glutaredoxin"/>
    <property type="match status" value="1"/>
</dbReference>
<dbReference type="STRING" id="688867.SAMN05660236_3370"/>
<proteinExistence type="predicted"/>
<keyword evidence="2" id="KW-1185">Reference proteome</keyword>
<name>A0A1T5LJR2_9BACT</name>
<reference evidence="1 2" key="1">
    <citation type="submission" date="2017-02" db="EMBL/GenBank/DDBJ databases">
        <authorList>
            <person name="Peterson S.W."/>
        </authorList>
    </citation>
    <scope>NUCLEOTIDE SEQUENCE [LARGE SCALE GENOMIC DNA]</scope>
    <source>
        <strain evidence="1 2">DSM 25262</strain>
    </source>
</reference>
<protein>
    <submittedName>
        <fullName evidence="1">Bacillithiol system protein YtxJ</fullName>
    </submittedName>
</protein>
<dbReference type="NCBIfam" id="TIGR04019">
    <property type="entry name" value="B_thiol_YtxJ"/>
    <property type="match status" value="1"/>
</dbReference>
<gene>
    <name evidence="1" type="ORF">SAMN05660236_3370</name>
</gene>
<dbReference type="AlphaFoldDB" id="A0A1T5LJR2"/>
<dbReference type="EMBL" id="FUZU01000002">
    <property type="protein sequence ID" value="SKC76243.1"/>
    <property type="molecule type" value="Genomic_DNA"/>
</dbReference>
<dbReference type="InterPro" id="IPR022551">
    <property type="entry name" value="BrxC"/>
</dbReference>
<dbReference type="InterPro" id="IPR036249">
    <property type="entry name" value="Thioredoxin-like_sf"/>
</dbReference>
<evidence type="ECO:0000313" key="1">
    <source>
        <dbReference type="EMBL" id="SKC76243.1"/>
    </source>
</evidence>
<organism evidence="1 2">
    <name type="scientific">Ohtaekwangia koreensis</name>
    <dbReference type="NCBI Taxonomy" id="688867"/>
    <lineage>
        <taxon>Bacteria</taxon>
        <taxon>Pseudomonadati</taxon>
        <taxon>Bacteroidota</taxon>
        <taxon>Cytophagia</taxon>
        <taxon>Cytophagales</taxon>
        <taxon>Fulvivirgaceae</taxon>
        <taxon>Ohtaekwangia</taxon>
    </lineage>
</organism>
<sequence length="117" mass="13984">MRKLMNWNELNTVSQLEQIREESKEKPVVIFKHSTRCSTSRMVLDRLERNWKPEELGHVKAYFLDLISYREVSNQIAEQFDIEHESPQLLIISDGKAIYDRSHLGIDYHQIREELKN</sequence>
<dbReference type="Pfam" id="PF11009">
    <property type="entry name" value="BrxC"/>
    <property type="match status" value="1"/>
</dbReference>
<evidence type="ECO:0000313" key="2">
    <source>
        <dbReference type="Proteomes" id="UP000190961"/>
    </source>
</evidence>
<dbReference type="Proteomes" id="UP000190961">
    <property type="component" value="Unassembled WGS sequence"/>
</dbReference>
<accession>A0A1T5LJR2</accession>